<dbReference type="SMART" id="SM00271">
    <property type="entry name" value="DnaJ"/>
    <property type="match status" value="1"/>
</dbReference>
<evidence type="ECO:0000259" key="2">
    <source>
        <dbReference type="PROSITE" id="PS50076"/>
    </source>
</evidence>
<dbReference type="Proteomes" id="UP001165122">
    <property type="component" value="Unassembled WGS sequence"/>
</dbReference>
<dbReference type="GO" id="GO:0031072">
    <property type="term" value="F:heat shock protein binding"/>
    <property type="evidence" value="ECO:0007669"/>
    <property type="project" value="TreeGrafter"/>
</dbReference>
<feature type="region of interest" description="Disordered" evidence="1">
    <location>
        <begin position="245"/>
        <end position="284"/>
    </location>
</feature>
<feature type="region of interest" description="Disordered" evidence="1">
    <location>
        <begin position="192"/>
        <end position="215"/>
    </location>
</feature>
<dbReference type="Pfam" id="PF23302">
    <property type="entry name" value="HTH_DNAJC9"/>
    <property type="match status" value="1"/>
</dbReference>
<organism evidence="3 4">
    <name type="scientific">Triparma laevis f. longispina</name>
    <dbReference type="NCBI Taxonomy" id="1714387"/>
    <lineage>
        <taxon>Eukaryota</taxon>
        <taxon>Sar</taxon>
        <taxon>Stramenopiles</taxon>
        <taxon>Ochrophyta</taxon>
        <taxon>Bolidophyceae</taxon>
        <taxon>Parmales</taxon>
        <taxon>Triparmaceae</taxon>
        <taxon>Triparma</taxon>
    </lineage>
</organism>
<comment type="caution">
    <text evidence="3">The sequence shown here is derived from an EMBL/GenBank/DDBJ whole genome shotgun (WGS) entry which is preliminary data.</text>
</comment>
<feature type="compositionally biased region" description="Basic and acidic residues" evidence="1">
    <location>
        <begin position="249"/>
        <end position="265"/>
    </location>
</feature>
<evidence type="ECO:0000313" key="3">
    <source>
        <dbReference type="EMBL" id="GMI18740.1"/>
    </source>
</evidence>
<protein>
    <recommendedName>
        <fullName evidence="2">J domain-containing protein</fullName>
    </recommendedName>
</protein>
<feature type="domain" description="J" evidence="2">
    <location>
        <begin position="15"/>
        <end position="79"/>
    </location>
</feature>
<dbReference type="GO" id="GO:0005737">
    <property type="term" value="C:cytoplasm"/>
    <property type="evidence" value="ECO:0007669"/>
    <property type="project" value="TreeGrafter"/>
</dbReference>
<evidence type="ECO:0000256" key="1">
    <source>
        <dbReference type="SAM" id="MobiDB-lite"/>
    </source>
</evidence>
<dbReference type="InterPro" id="IPR036869">
    <property type="entry name" value="J_dom_sf"/>
</dbReference>
<dbReference type="InterPro" id="IPR001623">
    <property type="entry name" value="DnaJ_domain"/>
</dbReference>
<keyword evidence="4" id="KW-1185">Reference proteome</keyword>
<name>A0A9W7L1A2_9STRA</name>
<dbReference type="PANTHER" id="PTHR44144:SF1">
    <property type="entry name" value="DNAJ HOMOLOG SUBFAMILY C MEMBER 9"/>
    <property type="match status" value="1"/>
</dbReference>
<dbReference type="InterPro" id="IPR056453">
    <property type="entry name" value="HTH_DNAJC9"/>
</dbReference>
<dbReference type="InterPro" id="IPR052594">
    <property type="entry name" value="J_domain-containing_protein"/>
</dbReference>
<gene>
    <name evidence="3" type="ORF">TrLO_g14363</name>
</gene>
<reference evidence="4" key="1">
    <citation type="journal article" date="2023" name="Commun. Biol.">
        <title>Genome analysis of Parmales, the sister group of diatoms, reveals the evolutionary specialization of diatoms from phago-mixotrophs to photoautotrophs.</title>
        <authorList>
            <person name="Ban H."/>
            <person name="Sato S."/>
            <person name="Yoshikawa S."/>
            <person name="Yamada K."/>
            <person name="Nakamura Y."/>
            <person name="Ichinomiya M."/>
            <person name="Sato N."/>
            <person name="Blanc-Mathieu R."/>
            <person name="Endo H."/>
            <person name="Kuwata A."/>
            <person name="Ogata H."/>
        </authorList>
    </citation>
    <scope>NUCLEOTIDE SEQUENCE [LARGE SCALE GENOMIC DNA]</scope>
    <source>
        <strain evidence="4">NIES 3700</strain>
    </source>
</reference>
<dbReference type="GO" id="GO:0005634">
    <property type="term" value="C:nucleus"/>
    <property type="evidence" value="ECO:0007669"/>
    <property type="project" value="TreeGrafter"/>
</dbReference>
<proteinExistence type="predicted"/>
<dbReference type="SUPFAM" id="SSF46565">
    <property type="entry name" value="Chaperone J-domain"/>
    <property type="match status" value="1"/>
</dbReference>
<dbReference type="CDD" id="cd06257">
    <property type="entry name" value="DnaJ"/>
    <property type="match status" value="1"/>
</dbReference>
<dbReference type="PROSITE" id="PS50076">
    <property type="entry name" value="DNAJ_2"/>
    <property type="match status" value="1"/>
</dbReference>
<dbReference type="Pfam" id="PF00226">
    <property type="entry name" value="DnaJ"/>
    <property type="match status" value="1"/>
</dbReference>
<dbReference type="OrthoDB" id="110024at2759"/>
<accession>A0A9W7L1A2</accession>
<sequence>MGLKELLESAGLPLDLYSVLGVDKSAVDSEIKKAYHKLALKHHPDKSSAPESTKIFQALSSTYEILKTPEKRSRYDEVGLDDDDSVGMEEPDCGWVDYFKAIFKKVDLGEIEVFKDKYMRSEEERKDIIKYYRICRGDFSKMLECIMLSTASDFEYWKTVIEEGLKEGEVEEEFEIKGFNGEGEIERVDILSEEENEKPDNKVKKKGKGKKVTQKKGNYMENLINSIKSKKTVTPKSEITAVLNSKRKNPMEDMIKKMEEKYGGEKKKKKKKKSSHEEIGEEEFERIQREIMERKK</sequence>
<dbReference type="EMBL" id="BRXW01000345">
    <property type="protein sequence ID" value="GMI18740.1"/>
    <property type="molecule type" value="Genomic_DNA"/>
</dbReference>
<evidence type="ECO:0000313" key="4">
    <source>
        <dbReference type="Proteomes" id="UP001165122"/>
    </source>
</evidence>
<feature type="compositionally biased region" description="Basic residues" evidence="1">
    <location>
        <begin position="203"/>
        <end position="214"/>
    </location>
</feature>
<dbReference type="AlphaFoldDB" id="A0A9W7L1A2"/>
<dbReference type="PRINTS" id="PR00625">
    <property type="entry name" value="JDOMAIN"/>
</dbReference>
<dbReference type="PANTHER" id="PTHR44144">
    <property type="entry name" value="DNAJ HOMOLOG SUBFAMILY C MEMBER 9"/>
    <property type="match status" value="1"/>
</dbReference>
<dbReference type="Gene3D" id="1.10.287.110">
    <property type="entry name" value="DnaJ domain"/>
    <property type="match status" value="1"/>
</dbReference>